<organism evidence="1 2">
    <name type="scientific">Neophaeococcomyces mojaviensis</name>
    <dbReference type="NCBI Taxonomy" id="3383035"/>
    <lineage>
        <taxon>Eukaryota</taxon>
        <taxon>Fungi</taxon>
        <taxon>Dikarya</taxon>
        <taxon>Ascomycota</taxon>
        <taxon>Pezizomycotina</taxon>
        <taxon>Eurotiomycetes</taxon>
        <taxon>Chaetothyriomycetidae</taxon>
        <taxon>Chaetothyriales</taxon>
        <taxon>Chaetothyriales incertae sedis</taxon>
        <taxon>Neophaeococcomyces</taxon>
    </lineage>
</organism>
<name>A0ACC2ZZE8_9EURO</name>
<dbReference type="Proteomes" id="UP001172386">
    <property type="component" value="Unassembled WGS sequence"/>
</dbReference>
<accession>A0ACC2ZZE8</accession>
<reference evidence="1" key="1">
    <citation type="submission" date="2022-10" db="EMBL/GenBank/DDBJ databases">
        <title>Culturing micro-colonial fungi from biological soil crusts in the Mojave desert and describing Neophaeococcomyces mojavensis, and introducing the new genera and species Taxawa tesnikishii.</title>
        <authorList>
            <person name="Kurbessoian T."/>
            <person name="Stajich J.E."/>
        </authorList>
    </citation>
    <scope>NUCLEOTIDE SEQUENCE</scope>
    <source>
        <strain evidence="1">JES_112</strain>
    </source>
</reference>
<comment type="caution">
    <text evidence="1">The sequence shown here is derived from an EMBL/GenBank/DDBJ whole genome shotgun (WGS) entry which is preliminary data.</text>
</comment>
<keyword evidence="2" id="KW-1185">Reference proteome</keyword>
<protein>
    <submittedName>
        <fullName evidence="1">Uncharacterized protein</fullName>
    </submittedName>
</protein>
<proteinExistence type="predicted"/>
<evidence type="ECO:0000313" key="2">
    <source>
        <dbReference type="Proteomes" id="UP001172386"/>
    </source>
</evidence>
<evidence type="ECO:0000313" key="1">
    <source>
        <dbReference type="EMBL" id="KAJ9653129.1"/>
    </source>
</evidence>
<sequence>MPIVIQAITPADIPAAVRCIQTAFDSDPYNNWVFNKTSPPSAGGFSQTRNFASLRAKCDWGIRSSYALFYIARDVPENAKSNSEGKIVGVSMWTTPEMTTQPQAWTDWANDWRLWVTQGLNVLWYQGWGGLRRDRYWVWKREQGLCQKELWTDEKGYYFVNIVVVDPTCQGQGVGRKLFEIVMQRADQEGRKCYLESSRWEPNVKIYERLGFEVRKKMRCEADDGTGEGVDLFCMVREPKSGAE</sequence>
<dbReference type="EMBL" id="JAPDRQ010000165">
    <property type="protein sequence ID" value="KAJ9653129.1"/>
    <property type="molecule type" value="Genomic_DNA"/>
</dbReference>
<gene>
    <name evidence="1" type="ORF">H2198_007640</name>
</gene>